<name>A0A7H9ASN8_9FLAO</name>
<dbReference type="GO" id="GO:0042276">
    <property type="term" value="P:error-prone translesion synthesis"/>
    <property type="evidence" value="ECO:0007669"/>
    <property type="project" value="TreeGrafter"/>
</dbReference>
<evidence type="ECO:0000256" key="4">
    <source>
        <dbReference type="HAMAP-Rule" id="MF_01113"/>
    </source>
</evidence>
<dbReference type="GO" id="GO:0006261">
    <property type="term" value="P:DNA-templated DNA replication"/>
    <property type="evidence" value="ECO:0007669"/>
    <property type="project" value="UniProtKB-UniRule"/>
</dbReference>
<dbReference type="GO" id="GO:0000287">
    <property type="term" value="F:magnesium ion binding"/>
    <property type="evidence" value="ECO:0007669"/>
    <property type="project" value="UniProtKB-UniRule"/>
</dbReference>
<dbReference type="InterPro" id="IPR001126">
    <property type="entry name" value="UmuC"/>
</dbReference>
<dbReference type="InterPro" id="IPR017961">
    <property type="entry name" value="DNA_pol_Y-fam_little_finger"/>
</dbReference>
<keyword evidence="8" id="KW-1185">Reference proteome</keyword>
<evidence type="ECO:0000256" key="1">
    <source>
        <dbReference type="ARBA" id="ARBA00010945"/>
    </source>
</evidence>
<gene>
    <name evidence="4 7" type="primary">dinB</name>
    <name evidence="7" type="ORF">HYG79_14480</name>
</gene>
<sequence length="404" mass="46039">MQNSILHFDLDTFFVSCERLLDSRLQKKPLLVGGLSDRGVVAACSYETRPYGIRSGMSMKMARQLCPEAVCIRGDSGVYSKYSHLVTEIISNEVPLFEKSSIDEFYVDLTGMDRFFGNYKFARELRHKIIENTGLPISFGLSQNKIVSKVATGEAKPNNELQIDAGLEKPFLAPLSIRKIPMVGKASAQTLKSLGIFKIRTLQEMPAEVLVRVMGKNGETIWRRAQGIDHVPVVPYNERKSTSTERTYERDTIDMQTMKESLIAMGEKMAYQLRMDNRLTACVTLRIKYSDFKTYTKQKRIPYTNSDHKIIATVMELFKSLYNRRMLVRLLGVKVSHLVQGSHQIDMFEDDEAVLNLYASMDRMRQRYGPAAVMRAATIDTKSIRSNRNPFNGEPPIVLAHRRQ</sequence>
<dbReference type="PANTHER" id="PTHR11076:SF33">
    <property type="entry name" value="DNA POLYMERASE KAPPA"/>
    <property type="match status" value="1"/>
</dbReference>
<evidence type="ECO:0000259" key="6">
    <source>
        <dbReference type="PROSITE" id="PS50173"/>
    </source>
</evidence>
<dbReference type="GO" id="GO:0003684">
    <property type="term" value="F:damaged DNA binding"/>
    <property type="evidence" value="ECO:0007669"/>
    <property type="project" value="InterPro"/>
</dbReference>
<keyword evidence="2 4" id="KW-0515">Mutator protein</keyword>
<dbReference type="InterPro" id="IPR043502">
    <property type="entry name" value="DNA/RNA_pol_sf"/>
</dbReference>
<dbReference type="Pfam" id="PF11799">
    <property type="entry name" value="IMS_C"/>
    <property type="match status" value="1"/>
</dbReference>
<accession>A0A7H9ASN8</accession>
<dbReference type="RefSeq" id="WP_179242780.1">
    <property type="nucleotide sequence ID" value="NZ_CP058595.1"/>
</dbReference>
<comment type="catalytic activity">
    <reaction evidence="4">
        <text>DNA(n) + a 2'-deoxyribonucleoside 5'-triphosphate = DNA(n+1) + diphosphate</text>
        <dbReference type="Rhea" id="RHEA:22508"/>
        <dbReference type="Rhea" id="RHEA-COMP:17339"/>
        <dbReference type="Rhea" id="RHEA-COMP:17340"/>
        <dbReference type="ChEBI" id="CHEBI:33019"/>
        <dbReference type="ChEBI" id="CHEBI:61560"/>
        <dbReference type="ChEBI" id="CHEBI:173112"/>
        <dbReference type="EC" id="2.7.7.7"/>
    </reaction>
</comment>
<dbReference type="SUPFAM" id="SSF56672">
    <property type="entry name" value="DNA/RNA polymerases"/>
    <property type="match status" value="1"/>
</dbReference>
<feature type="active site" evidence="4">
    <location>
        <position position="104"/>
    </location>
</feature>
<dbReference type="Gene3D" id="3.40.1170.60">
    <property type="match status" value="1"/>
</dbReference>
<keyword evidence="4" id="KW-0963">Cytoplasm</keyword>
<dbReference type="InterPro" id="IPR022880">
    <property type="entry name" value="DNApol_IV"/>
</dbReference>
<dbReference type="InterPro" id="IPR036775">
    <property type="entry name" value="DNA_pol_Y-fam_lit_finger_sf"/>
</dbReference>
<dbReference type="GO" id="GO:0003887">
    <property type="term" value="F:DNA-directed DNA polymerase activity"/>
    <property type="evidence" value="ECO:0007669"/>
    <property type="project" value="UniProtKB-UniRule"/>
</dbReference>
<keyword evidence="4" id="KW-0227">DNA damage</keyword>
<dbReference type="NCBIfam" id="NF002677">
    <property type="entry name" value="PRK02406.1"/>
    <property type="match status" value="1"/>
</dbReference>
<comment type="subunit">
    <text evidence="4">Monomer.</text>
</comment>
<dbReference type="Gene3D" id="3.30.1490.100">
    <property type="entry name" value="DNA polymerase, Y-family, little finger domain"/>
    <property type="match status" value="1"/>
</dbReference>
<keyword evidence="4" id="KW-0460">Magnesium</keyword>
<evidence type="ECO:0000256" key="3">
    <source>
        <dbReference type="ARBA" id="ARBA00022932"/>
    </source>
</evidence>
<comment type="function">
    <text evidence="4">Poorly processive, error-prone DNA polymerase involved in untargeted mutagenesis. Copies undamaged DNA at stalled replication forks, which arise in vivo from mismatched or misaligned primer ends. These misaligned primers can be extended by PolIV. Exhibits no 3'-5' exonuclease (proofreading) activity. May be involved in translesional synthesis, in conjunction with the beta clamp from PolIII.</text>
</comment>
<comment type="subcellular location">
    <subcellularLocation>
        <location evidence="4">Cytoplasm</location>
    </subcellularLocation>
</comment>
<organism evidence="7 8">
    <name type="scientific">Costertonia aggregata</name>
    <dbReference type="NCBI Taxonomy" id="343403"/>
    <lineage>
        <taxon>Bacteria</taxon>
        <taxon>Pseudomonadati</taxon>
        <taxon>Bacteroidota</taxon>
        <taxon>Flavobacteriia</taxon>
        <taxon>Flavobacteriales</taxon>
        <taxon>Flavobacteriaceae</taxon>
        <taxon>Costertonia</taxon>
    </lineage>
</organism>
<evidence type="ECO:0000256" key="2">
    <source>
        <dbReference type="ARBA" id="ARBA00022457"/>
    </source>
</evidence>
<reference evidence="7 8" key="1">
    <citation type="journal article" date="2006" name="Int. J. Syst. Evol. Microbiol.">
        <title>Costertonia aggregata gen. nov., sp. nov., a mesophilic marine bacterium of the family Flavobacteriaceae, isolated from a mature biofilm.</title>
        <authorList>
            <person name="Kwon K.K."/>
            <person name="Lee Y.K."/>
            <person name="Lee H.K."/>
        </authorList>
    </citation>
    <scope>NUCLEOTIDE SEQUENCE [LARGE SCALE GENOMIC DNA]</scope>
    <source>
        <strain evidence="7 8">KCCM 42265</strain>
    </source>
</reference>
<proteinExistence type="inferred from homology"/>
<comment type="cofactor">
    <cofactor evidence="4">
        <name>Mg(2+)</name>
        <dbReference type="ChEBI" id="CHEBI:18420"/>
    </cofactor>
    <text evidence="4">Binds 2 magnesium ions per subunit.</text>
</comment>
<evidence type="ECO:0000256" key="5">
    <source>
        <dbReference type="SAM" id="MobiDB-lite"/>
    </source>
</evidence>
<dbReference type="Gene3D" id="3.30.70.270">
    <property type="match status" value="1"/>
</dbReference>
<dbReference type="EMBL" id="CP058595">
    <property type="protein sequence ID" value="QLG46501.1"/>
    <property type="molecule type" value="Genomic_DNA"/>
</dbReference>
<dbReference type="InterPro" id="IPR043128">
    <property type="entry name" value="Rev_trsase/Diguanyl_cyclase"/>
</dbReference>
<dbReference type="InterPro" id="IPR050116">
    <property type="entry name" value="DNA_polymerase-Y"/>
</dbReference>
<dbReference type="Proteomes" id="UP000509302">
    <property type="component" value="Chromosome"/>
</dbReference>
<keyword evidence="4 7" id="KW-0548">Nucleotidyltransferase</keyword>
<evidence type="ECO:0000313" key="7">
    <source>
        <dbReference type="EMBL" id="QLG46501.1"/>
    </source>
</evidence>
<dbReference type="GO" id="GO:0006281">
    <property type="term" value="P:DNA repair"/>
    <property type="evidence" value="ECO:0007669"/>
    <property type="project" value="UniProtKB-UniRule"/>
</dbReference>
<dbReference type="Gene3D" id="1.10.150.20">
    <property type="entry name" value="5' to 3' exonuclease, C-terminal subdomain"/>
    <property type="match status" value="1"/>
</dbReference>
<dbReference type="Pfam" id="PF00817">
    <property type="entry name" value="IMS"/>
    <property type="match status" value="1"/>
</dbReference>
<dbReference type="PROSITE" id="PS50173">
    <property type="entry name" value="UMUC"/>
    <property type="match status" value="1"/>
</dbReference>
<keyword evidence="4 7" id="KW-0808">Transferase</keyword>
<dbReference type="CDD" id="cd03586">
    <property type="entry name" value="PolY_Pol_IV_kappa"/>
    <property type="match status" value="1"/>
</dbReference>
<feature type="binding site" evidence="4">
    <location>
        <position position="9"/>
    </location>
    <ligand>
        <name>Mg(2+)</name>
        <dbReference type="ChEBI" id="CHEBI:18420"/>
    </ligand>
</feature>
<dbReference type="SUPFAM" id="SSF100879">
    <property type="entry name" value="Lesion bypass DNA polymerase (Y-family), little finger domain"/>
    <property type="match status" value="1"/>
</dbReference>
<feature type="domain" description="UmuC" evidence="6">
    <location>
        <begin position="5"/>
        <end position="184"/>
    </location>
</feature>
<dbReference type="EC" id="2.7.7.7" evidence="4"/>
<feature type="site" description="Substrate discrimination" evidence="4">
    <location>
        <position position="14"/>
    </location>
</feature>
<keyword evidence="4" id="KW-0238">DNA-binding</keyword>
<feature type="region of interest" description="Disordered" evidence="5">
    <location>
        <begin position="385"/>
        <end position="404"/>
    </location>
</feature>
<keyword evidence="4" id="KW-0235">DNA replication</keyword>
<dbReference type="HAMAP" id="MF_01113">
    <property type="entry name" value="DNApol_IV"/>
    <property type="match status" value="1"/>
</dbReference>
<dbReference type="AlphaFoldDB" id="A0A7H9ASN8"/>
<protein>
    <recommendedName>
        <fullName evidence="4">DNA polymerase IV</fullName>
        <shortName evidence="4">Pol IV</shortName>
        <ecNumber evidence="4">2.7.7.7</ecNumber>
    </recommendedName>
</protein>
<keyword evidence="3 4" id="KW-0239">DNA-directed DNA polymerase</keyword>
<comment type="similarity">
    <text evidence="1 4">Belongs to the DNA polymerase type-Y family.</text>
</comment>
<dbReference type="GO" id="GO:0009432">
    <property type="term" value="P:SOS response"/>
    <property type="evidence" value="ECO:0007669"/>
    <property type="project" value="TreeGrafter"/>
</dbReference>
<keyword evidence="4" id="KW-0479">Metal-binding</keyword>
<dbReference type="KEGG" id="cagg:HYG79_14480"/>
<dbReference type="PANTHER" id="PTHR11076">
    <property type="entry name" value="DNA REPAIR POLYMERASE UMUC / TRANSFERASE FAMILY MEMBER"/>
    <property type="match status" value="1"/>
</dbReference>
<keyword evidence="4" id="KW-0234">DNA repair</keyword>
<dbReference type="GO" id="GO:0005829">
    <property type="term" value="C:cytosol"/>
    <property type="evidence" value="ECO:0007669"/>
    <property type="project" value="TreeGrafter"/>
</dbReference>
<evidence type="ECO:0000313" key="8">
    <source>
        <dbReference type="Proteomes" id="UP000509302"/>
    </source>
</evidence>
<feature type="binding site" evidence="4">
    <location>
        <position position="103"/>
    </location>
    <ligand>
        <name>Mg(2+)</name>
        <dbReference type="ChEBI" id="CHEBI:18420"/>
    </ligand>
</feature>